<keyword evidence="1" id="KW-1133">Transmembrane helix</keyword>
<evidence type="ECO:0000313" key="2">
    <source>
        <dbReference type="EMBL" id="GHD13719.1"/>
    </source>
</evidence>
<dbReference type="RefSeq" id="WP_189351542.1">
    <property type="nucleotide sequence ID" value="NZ_BMXK01000020.1"/>
</dbReference>
<organism evidence="2 3">
    <name type="scientific">Zhihengliuella salsuginis</name>
    <dbReference type="NCBI Taxonomy" id="578222"/>
    <lineage>
        <taxon>Bacteria</taxon>
        <taxon>Bacillati</taxon>
        <taxon>Actinomycetota</taxon>
        <taxon>Actinomycetes</taxon>
        <taxon>Micrococcales</taxon>
        <taxon>Micrococcaceae</taxon>
        <taxon>Zhihengliuella</taxon>
    </lineage>
</organism>
<accession>A0ABQ3GN33</accession>
<reference evidence="3" key="1">
    <citation type="journal article" date="2019" name="Int. J. Syst. Evol. Microbiol.">
        <title>The Global Catalogue of Microorganisms (GCM) 10K type strain sequencing project: providing services to taxonomists for standard genome sequencing and annotation.</title>
        <authorList>
            <consortium name="The Broad Institute Genomics Platform"/>
            <consortium name="The Broad Institute Genome Sequencing Center for Infectious Disease"/>
            <person name="Wu L."/>
            <person name="Ma J."/>
        </authorList>
    </citation>
    <scope>NUCLEOTIDE SEQUENCE [LARGE SCALE GENOMIC DNA]</scope>
    <source>
        <strain evidence="3">KCTC 19466</strain>
    </source>
</reference>
<keyword evidence="3" id="KW-1185">Reference proteome</keyword>
<evidence type="ECO:0000313" key="3">
    <source>
        <dbReference type="Proteomes" id="UP000642819"/>
    </source>
</evidence>
<proteinExistence type="predicted"/>
<dbReference type="Proteomes" id="UP000642819">
    <property type="component" value="Unassembled WGS sequence"/>
</dbReference>
<keyword evidence="1" id="KW-0472">Membrane</keyword>
<dbReference type="InterPro" id="IPR007404">
    <property type="entry name" value="YdjM-like"/>
</dbReference>
<evidence type="ECO:0000256" key="1">
    <source>
        <dbReference type="SAM" id="Phobius"/>
    </source>
</evidence>
<feature type="transmembrane region" description="Helical" evidence="1">
    <location>
        <begin position="192"/>
        <end position="217"/>
    </location>
</feature>
<dbReference type="Pfam" id="PF04307">
    <property type="entry name" value="YdjM"/>
    <property type="match status" value="1"/>
</dbReference>
<name>A0ABQ3GN33_9MICC</name>
<keyword evidence="2" id="KW-0378">Hydrolase</keyword>
<keyword evidence="1" id="KW-0812">Transmembrane</keyword>
<feature type="transmembrane region" description="Helical" evidence="1">
    <location>
        <begin position="137"/>
        <end position="158"/>
    </location>
</feature>
<sequence>MLGGNHAATGAAAWVAVSSQAHIPLTWLQTGLADLAPGVAHALPDSLTLGLGAFGDTPGGVATGAMVCAGAALLPDADHRNASIARSLPPVTEALCRVVGRVAGGHRQGTHSLLGIVAVVVLAWLAGLWTLEPSGRAPVYVGAGAASVLLVSLAVKALKFIPDTMRKTPWLVGVVCGLAVAFFSSADPRWFVTAVGLGAIVHLAGDFLTVGGINPLWPVRIRRPRALRNAPLLRTVWRPSGHVALPLLGTTGSWREWIVSIPVAAYAVVGLCVSVSRTLTHYLG</sequence>
<comment type="caution">
    <text evidence="2">The sequence shown here is derived from an EMBL/GenBank/DDBJ whole genome shotgun (WGS) entry which is preliminary data.</text>
</comment>
<feature type="transmembrane region" description="Helical" evidence="1">
    <location>
        <begin position="170"/>
        <end position="186"/>
    </location>
</feature>
<feature type="transmembrane region" description="Helical" evidence="1">
    <location>
        <begin position="113"/>
        <end position="131"/>
    </location>
</feature>
<dbReference type="EMBL" id="BMXK01000020">
    <property type="protein sequence ID" value="GHD13719.1"/>
    <property type="molecule type" value="Genomic_DNA"/>
</dbReference>
<protein>
    <submittedName>
        <fullName evidence="2">Metal-dependent hydrolase</fullName>
    </submittedName>
</protein>
<gene>
    <name evidence="2" type="ORF">GCM10008096_30230</name>
</gene>
<dbReference type="GO" id="GO:0016787">
    <property type="term" value="F:hydrolase activity"/>
    <property type="evidence" value="ECO:0007669"/>
    <property type="project" value="UniProtKB-KW"/>
</dbReference>